<protein>
    <submittedName>
        <fullName evidence="1">Uncharacterized protein</fullName>
    </submittedName>
</protein>
<comment type="caution">
    <text evidence="1">The sequence shown here is derived from an EMBL/GenBank/DDBJ whole genome shotgun (WGS) entry which is preliminary data.</text>
</comment>
<accession>A0A9D4S670</accession>
<reference evidence="1" key="2">
    <citation type="submission" date="2020-11" db="EMBL/GenBank/DDBJ databases">
        <authorList>
            <person name="McCartney M.A."/>
            <person name="Auch B."/>
            <person name="Kono T."/>
            <person name="Mallez S."/>
            <person name="Becker A."/>
            <person name="Gohl D.M."/>
            <person name="Silverstein K.A.T."/>
            <person name="Koren S."/>
            <person name="Bechman K.B."/>
            <person name="Herman A."/>
            <person name="Abrahante J.E."/>
            <person name="Garbe J."/>
        </authorList>
    </citation>
    <scope>NUCLEOTIDE SEQUENCE</scope>
    <source>
        <strain evidence="1">Duluth1</strain>
        <tissue evidence="1">Whole animal</tissue>
    </source>
</reference>
<sequence>MGGTNTPQRGAVRGTPPPMAAGAYVRLSGTAGIGTSLGWSAAGSIDGPAGVEVLGCLPEDVVPLQHKQVVDVAVFLRCLVRFIWNKVLYRITNMVTITPISA</sequence>
<keyword evidence="2" id="KW-1185">Reference proteome</keyword>
<dbReference type="AlphaFoldDB" id="A0A9D4S670"/>
<proteinExistence type="predicted"/>
<dbReference type="Proteomes" id="UP000828390">
    <property type="component" value="Unassembled WGS sequence"/>
</dbReference>
<dbReference type="EMBL" id="JAIWYP010000001">
    <property type="protein sequence ID" value="KAH3891973.1"/>
    <property type="molecule type" value="Genomic_DNA"/>
</dbReference>
<evidence type="ECO:0000313" key="2">
    <source>
        <dbReference type="Proteomes" id="UP000828390"/>
    </source>
</evidence>
<evidence type="ECO:0000313" key="1">
    <source>
        <dbReference type="EMBL" id="KAH3891973.1"/>
    </source>
</evidence>
<organism evidence="1 2">
    <name type="scientific">Dreissena polymorpha</name>
    <name type="common">Zebra mussel</name>
    <name type="synonym">Mytilus polymorpha</name>
    <dbReference type="NCBI Taxonomy" id="45954"/>
    <lineage>
        <taxon>Eukaryota</taxon>
        <taxon>Metazoa</taxon>
        <taxon>Spiralia</taxon>
        <taxon>Lophotrochozoa</taxon>
        <taxon>Mollusca</taxon>
        <taxon>Bivalvia</taxon>
        <taxon>Autobranchia</taxon>
        <taxon>Heteroconchia</taxon>
        <taxon>Euheterodonta</taxon>
        <taxon>Imparidentia</taxon>
        <taxon>Neoheterodontei</taxon>
        <taxon>Myida</taxon>
        <taxon>Dreissenoidea</taxon>
        <taxon>Dreissenidae</taxon>
        <taxon>Dreissena</taxon>
    </lineage>
</organism>
<gene>
    <name evidence="1" type="ORF">DPMN_016083</name>
</gene>
<name>A0A9D4S670_DREPO</name>
<reference evidence="1" key="1">
    <citation type="journal article" date="2019" name="bioRxiv">
        <title>The Genome of the Zebra Mussel, Dreissena polymorpha: A Resource for Invasive Species Research.</title>
        <authorList>
            <person name="McCartney M.A."/>
            <person name="Auch B."/>
            <person name="Kono T."/>
            <person name="Mallez S."/>
            <person name="Zhang Y."/>
            <person name="Obille A."/>
            <person name="Becker A."/>
            <person name="Abrahante J.E."/>
            <person name="Garbe J."/>
            <person name="Badalamenti J.P."/>
            <person name="Herman A."/>
            <person name="Mangelson H."/>
            <person name="Liachko I."/>
            <person name="Sullivan S."/>
            <person name="Sone E.D."/>
            <person name="Koren S."/>
            <person name="Silverstein K.A.T."/>
            <person name="Beckman K.B."/>
            <person name="Gohl D.M."/>
        </authorList>
    </citation>
    <scope>NUCLEOTIDE SEQUENCE</scope>
    <source>
        <strain evidence="1">Duluth1</strain>
        <tissue evidence="1">Whole animal</tissue>
    </source>
</reference>